<dbReference type="SMART" id="SM00025">
    <property type="entry name" value="Pumilio"/>
    <property type="match status" value="6"/>
</dbReference>
<organism evidence="2 3">
    <name type="scientific">Aromia moschata</name>
    <dbReference type="NCBI Taxonomy" id="1265417"/>
    <lineage>
        <taxon>Eukaryota</taxon>
        <taxon>Metazoa</taxon>
        <taxon>Ecdysozoa</taxon>
        <taxon>Arthropoda</taxon>
        <taxon>Hexapoda</taxon>
        <taxon>Insecta</taxon>
        <taxon>Pterygota</taxon>
        <taxon>Neoptera</taxon>
        <taxon>Endopterygota</taxon>
        <taxon>Coleoptera</taxon>
        <taxon>Polyphaga</taxon>
        <taxon>Cucujiformia</taxon>
        <taxon>Chrysomeloidea</taxon>
        <taxon>Cerambycidae</taxon>
        <taxon>Cerambycinae</taxon>
        <taxon>Callichromatini</taxon>
        <taxon>Aromia</taxon>
    </lineage>
</organism>
<dbReference type="PANTHER" id="PTHR13102">
    <property type="entry name" value="NUCLEOLAR PROTEIN 9"/>
    <property type="match status" value="1"/>
</dbReference>
<evidence type="ECO:0008006" key="4">
    <source>
        <dbReference type="Google" id="ProtNLM"/>
    </source>
</evidence>
<dbReference type="GO" id="GO:0000056">
    <property type="term" value="P:ribosomal small subunit export from nucleus"/>
    <property type="evidence" value="ECO:0007669"/>
    <property type="project" value="TreeGrafter"/>
</dbReference>
<gene>
    <name evidence="2" type="ORF">NQ318_017554</name>
</gene>
<dbReference type="GO" id="GO:0000472">
    <property type="term" value="P:endonucleolytic cleavage to generate mature 5'-end of SSU-rRNA from (SSU-rRNA, 5.8S rRNA, LSU-rRNA)"/>
    <property type="evidence" value="ECO:0007669"/>
    <property type="project" value="TreeGrafter"/>
</dbReference>
<dbReference type="InterPro" id="IPR016024">
    <property type="entry name" value="ARM-type_fold"/>
</dbReference>
<dbReference type="AlphaFoldDB" id="A0AAV8Z3J2"/>
<keyword evidence="3" id="KW-1185">Reference proteome</keyword>
<dbReference type="InterPro" id="IPR001313">
    <property type="entry name" value="Pumilio_RNA-bd_rpt"/>
</dbReference>
<keyword evidence="1" id="KW-0677">Repeat</keyword>
<dbReference type="EMBL" id="JAPWTK010000021">
    <property type="protein sequence ID" value="KAJ8957662.1"/>
    <property type="molecule type" value="Genomic_DNA"/>
</dbReference>
<reference evidence="2" key="1">
    <citation type="journal article" date="2023" name="Insect Mol. Biol.">
        <title>Genome sequencing provides insights into the evolution of gene families encoding plant cell wall-degrading enzymes in longhorned beetles.</title>
        <authorList>
            <person name="Shin N.R."/>
            <person name="Okamura Y."/>
            <person name="Kirsch R."/>
            <person name="Pauchet Y."/>
        </authorList>
    </citation>
    <scope>NUCLEOTIDE SEQUENCE</scope>
    <source>
        <strain evidence="2">AMC_N1</strain>
    </source>
</reference>
<name>A0AAV8Z3J2_9CUCU</name>
<accession>A0AAV8Z3J2</accession>
<dbReference type="Gene3D" id="1.25.10.10">
    <property type="entry name" value="Leucine-rich Repeat Variant"/>
    <property type="match status" value="2"/>
</dbReference>
<evidence type="ECO:0000313" key="3">
    <source>
        <dbReference type="Proteomes" id="UP001162162"/>
    </source>
</evidence>
<dbReference type="GO" id="GO:0005730">
    <property type="term" value="C:nucleolus"/>
    <property type="evidence" value="ECO:0007669"/>
    <property type="project" value="TreeGrafter"/>
</dbReference>
<dbReference type="InterPro" id="IPR040000">
    <property type="entry name" value="NOP9"/>
</dbReference>
<comment type="caution">
    <text evidence="2">The sequence shown here is derived from an EMBL/GenBank/DDBJ whole genome shotgun (WGS) entry which is preliminary data.</text>
</comment>
<dbReference type="Proteomes" id="UP001162162">
    <property type="component" value="Unassembled WGS sequence"/>
</dbReference>
<dbReference type="SUPFAM" id="SSF48371">
    <property type="entry name" value="ARM repeat"/>
    <property type="match status" value="2"/>
</dbReference>
<evidence type="ECO:0000256" key="1">
    <source>
        <dbReference type="ARBA" id="ARBA00022737"/>
    </source>
</evidence>
<sequence>MSDEPTNKRNTRKRKKSFLKNARKYGKKGYYGRGSELDADTYQYFIRIMETYREGFANDEERSIFADNVFEQTVSKEVECSCNQVGCRVVETLLPFSNDDTLRKFMEAFSSDLRRLCGDRFASHVLEALVVQACTRSFTSSDESKSYFKEFSAKISKFLLNNLEDYVWDTYGNHIVRTCLENLVQLPKEGNKNEGRVKVEENQDIPEEYVGIVKEYGERIIVWPQFNELCSSELTSCLLQVLLKCLKKTDKKLLKKYLKKLLDEIFAPNAEENTGAGTSLSPAFLSKPVLMLLETTVQIAPPKTFTQIYAKCFKGNLPKLSKTRNTNFAVQKLIQYCTEKVEFEAMFDELSDHFAEIIEAGHTGVILALAQTCKRLCAKQGSFVQNLMKSLNCSEPEERQTNFIVSLSRFCKYGPDQPSNENLQKEKLNLHGTLILQALLDFNKPIKIVNGILGMEQTQLKDLFCNTMGSHIVDSYVKGAFVGEKSREKLVRKMMGAYREMASLKYGSRSFEAIWNAAALKAKLQIMDELCYKDGAWSNSECGKIIAAKVNLALYKRNKEEWKNSLNKVDKSALFADILK</sequence>
<dbReference type="GO" id="GO:0030688">
    <property type="term" value="C:preribosome, small subunit precursor"/>
    <property type="evidence" value="ECO:0007669"/>
    <property type="project" value="TreeGrafter"/>
</dbReference>
<dbReference type="GO" id="GO:0000480">
    <property type="term" value="P:endonucleolytic cleavage in 5'-ETS of tricistronic rRNA transcript (SSU-rRNA, 5.8S rRNA, LSU-rRNA)"/>
    <property type="evidence" value="ECO:0007669"/>
    <property type="project" value="TreeGrafter"/>
</dbReference>
<dbReference type="GO" id="GO:0030686">
    <property type="term" value="C:90S preribosome"/>
    <property type="evidence" value="ECO:0007669"/>
    <property type="project" value="TreeGrafter"/>
</dbReference>
<protein>
    <recommendedName>
        <fullName evidence="4">Nucleolar protein 9</fullName>
    </recommendedName>
</protein>
<proteinExistence type="predicted"/>
<dbReference type="Pfam" id="PF22493">
    <property type="entry name" value="PUF_NOP9"/>
    <property type="match status" value="1"/>
</dbReference>
<dbReference type="PANTHER" id="PTHR13102:SF0">
    <property type="entry name" value="NUCLEOLAR PROTEIN 9"/>
    <property type="match status" value="1"/>
</dbReference>
<dbReference type="GO" id="GO:0003723">
    <property type="term" value="F:RNA binding"/>
    <property type="evidence" value="ECO:0007669"/>
    <property type="project" value="InterPro"/>
</dbReference>
<evidence type="ECO:0000313" key="2">
    <source>
        <dbReference type="EMBL" id="KAJ8957662.1"/>
    </source>
</evidence>
<dbReference type="InterPro" id="IPR011989">
    <property type="entry name" value="ARM-like"/>
</dbReference>
<dbReference type="GO" id="GO:0000447">
    <property type="term" value="P:endonucleolytic cleavage in ITS1 to separate SSU-rRNA from 5.8S rRNA and LSU-rRNA from tricistronic rRNA transcript (SSU-rRNA, 5.8S rRNA, LSU-rRNA)"/>
    <property type="evidence" value="ECO:0007669"/>
    <property type="project" value="TreeGrafter"/>
</dbReference>